<evidence type="ECO:0000313" key="3">
    <source>
        <dbReference type="Proteomes" id="UP000799424"/>
    </source>
</evidence>
<dbReference type="Proteomes" id="UP000799424">
    <property type="component" value="Unassembled WGS sequence"/>
</dbReference>
<dbReference type="AlphaFoldDB" id="A0A6A6ZYC0"/>
<accession>A0A6A6ZYC0</accession>
<feature type="compositionally biased region" description="Basic residues" evidence="1">
    <location>
        <begin position="238"/>
        <end position="249"/>
    </location>
</feature>
<evidence type="ECO:0000256" key="1">
    <source>
        <dbReference type="SAM" id="MobiDB-lite"/>
    </source>
</evidence>
<name>A0A6A6ZYC0_9PLEO</name>
<proteinExistence type="predicted"/>
<dbReference type="EMBL" id="MU006227">
    <property type="protein sequence ID" value="KAF2826060.1"/>
    <property type="molecule type" value="Genomic_DNA"/>
</dbReference>
<gene>
    <name evidence="2" type="ORF">CC86DRAFT_446547</name>
</gene>
<evidence type="ECO:0000313" key="2">
    <source>
        <dbReference type="EMBL" id="KAF2826060.1"/>
    </source>
</evidence>
<sequence>MLDLPPEFKCYILEIFFNEGKICAYYTLLEHPEIAELLRCNFKQQLKLTRRHRPLASQLHHILITTALLPARLSRSIRGFTEFLNDSLYNGHKKFSFRSATAAVSALVTYRDRFSDAETILRQFANMTRGNAMAWKFTYQEQPYCGFETLSEVGYHRILRAILRLQLYAQLRTTYGHSRKTRRKIRALSVAEWMILENKNVPAHYAKGIRSLFAKIVSYFEVDMAPYVKVPPAPSRDHNRRSKFSKHCKNRDDTPANCHEGSADEKTKDWKPAGYHASCFAEFTQKVYREFCLADGYPFWSRYTRPRDAWWHRRNDEHDLSVRCGESYTDPETRFRVIVSGA</sequence>
<feature type="region of interest" description="Disordered" evidence="1">
    <location>
        <begin position="233"/>
        <end position="264"/>
    </location>
</feature>
<dbReference type="OrthoDB" id="3687678at2759"/>
<reference evidence="2" key="1">
    <citation type="journal article" date="2020" name="Stud. Mycol.">
        <title>101 Dothideomycetes genomes: a test case for predicting lifestyles and emergence of pathogens.</title>
        <authorList>
            <person name="Haridas S."/>
            <person name="Albert R."/>
            <person name="Binder M."/>
            <person name="Bloem J."/>
            <person name="Labutti K."/>
            <person name="Salamov A."/>
            <person name="Andreopoulos B."/>
            <person name="Baker S."/>
            <person name="Barry K."/>
            <person name="Bills G."/>
            <person name="Bluhm B."/>
            <person name="Cannon C."/>
            <person name="Castanera R."/>
            <person name="Culley D."/>
            <person name="Daum C."/>
            <person name="Ezra D."/>
            <person name="Gonzalez J."/>
            <person name="Henrissat B."/>
            <person name="Kuo A."/>
            <person name="Liang C."/>
            <person name="Lipzen A."/>
            <person name="Lutzoni F."/>
            <person name="Magnuson J."/>
            <person name="Mondo S."/>
            <person name="Nolan M."/>
            <person name="Ohm R."/>
            <person name="Pangilinan J."/>
            <person name="Park H.-J."/>
            <person name="Ramirez L."/>
            <person name="Alfaro M."/>
            <person name="Sun H."/>
            <person name="Tritt A."/>
            <person name="Yoshinaga Y."/>
            <person name="Zwiers L.-H."/>
            <person name="Turgeon B."/>
            <person name="Goodwin S."/>
            <person name="Spatafora J."/>
            <person name="Crous P."/>
            <person name="Grigoriev I."/>
        </authorList>
    </citation>
    <scope>NUCLEOTIDE SEQUENCE</scope>
    <source>
        <strain evidence="2">CBS 113818</strain>
    </source>
</reference>
<protein>
    <submittedName>
        <fullName evidence="2">Uncharacterized protein</fullName>
    </submittedName>
</protein>
<keyword evidence="3" id="KW-1185">Reference proteome</keyword>
<organism evidence="2 3">
    <name type="scientific">Ophiobolus disseminans</name>
    <dbReference type="NCBI Taxonomy" id="1469910"/>
    <lineage>
        <taxon>Eukaryota</taxon>
        <taxon>Fungi</taxon>
        <taxon>Dikarya</taxon>
        <taxon>Ascomycota</taxon>
        <taxon>Pezizomycotina</taxon>
        <taxon>Dothideomycetes</taxon>
        <taxon>Pleosporomycetidae</taxon>
        <taxon>Pleosporales</taxon>
        <taxon>Pleosporineae</taxon>
        <taxon>Phaeosphaeriaceae</taxon>
        <taxon>Ophiobolus</taxon>
    </lineage>
</organism>